<organism evidence="4 5">
    <name type="scientific">Taxus chinensis</name>
    <name type="common">Chinese yew</name>
    <name type="synonym">Taxus wallichiana var. chinensis</name>
    <dbReference type="NCBI Taxonomy" id="29808"/>
    <lineage>
        <taxon>Eukaryota</taxon>
        <taxon>Viridiplantae</taxon>
        <taxon>Streptophyta</taxon>
        <taxon>Embryophyta</taxon>
        <taxon>Tracheophyta</taxon>
        <taxon>Spermatophyta</taxon>
        <taxon>Pinopsida</taxon>
        <taxon>Pinidae</taxon>
        <taxon>Conifers II</taxon>
        <taxon>Cupressales</taxon>
        <taxon>Taxaceae</taxon>
        <taxon>Taxus</taxon>
    </lineage>
</organism>
<gene>
    <name evidence="4" type="ORF">KI387_020724</name>
</gene>
<dbReference type="InterPro" id="IPR013601">
    <property type="entry name" value="FAE1_typ3_polyketide_synth"/>
</dbReference>
<feature type="transmembrane region" description="Helical" evidence="2">
    <location>
        <begin position="6"/>
        <end position="27"/>
    </location>
</feature>
<evidence type="ECO:0000313" key="4">
    <source>
        <dbReference type="EMBL" id="KAH9318955.1"/>
    </source>
</evidence>
<name>A0AA38GCL1_TAXCH</name>
<comment type="caution">
    <text evidence="4">The sequence shown here is derived from an EMBL/GenBank/DDBJ whole genome shotgun (WGS) entry which is preliminary data.</text>
</comment>
<dbReference type="GO" id="GO:0016747">
    <property type="term" value="F:acyltransferase activity, transferring groups other than amino-acyl groups"/>
    <property type="evidence" value="ECO:0007669"/>
    <property type="project" value="InterPro"/>
</dbReference>
<evidence type="ECO:0000256" key="2">
    <source>
        <dbReference type="SAM" id="Phobius"/>
    </source>
</evidence>
<feature type="domain" description="FAE" evidence="3">
    <location>
        <begin position="27"/>
        <end position="133"/>
    </location>
</feature>
<dbReference type="GO" id="GO:0006633">
    <property type="term" value="P:fatty acid biosynthetic process"/>
    <property type="evidence" value="ECO:0007669"/>
    <property type="project" value="InterPro"/>
</dbReference>
<dbReference type="AlphaFoldDB" id="A0AA38GCL1"/>
<proteinExistence type="predicted"/>
<dbReference type="Proteomes" id="UP000824469">
    <property type="component" value="Unassembled WGS sequence"/>
</dbReference>
<dbReference type="InterPro" id="IPR012392">
    <property type="entry name" value="3-ktacl-CoA_syn"/>
</dbReference>
<dbReference type="Gene3D" id="3.40.47.10">
    <property type="match status" value="1"/>
</dbReference>
<keyword evidence="2" id="KW-1133">Transmembrane helix</keyword>
<dbReference type="SUPFAM" id="SSF53901">
    <property type="entry name" value="Thiolase-like"/>
    <property type="match status" value="2"/>
</dbReference>
<reference evidence="4 5" key="1">
    <citation type="journal article" date="2021" name="Nat. Plants">
        <title>The Taxus genome provides insights into paclitaxel biosynthesis.</title>
        <authorList>
            <person name="Xiong X."/>
            <person name="Gou J."/>
            <person name="Liao Q."/>
            <person name="Li Y."/>
            <person name="Zhou Q."/>
            <person name="Bi G."/>
            <person name="Li C."/>
            <person name="Du R."/>
            <person name="Wang X."/>
            <person name="Sun T."/>
            <person name="Guo L."/>
            <person name="Liang H."/>
            <person name="Lu P."/>
            <person name="Wu Y."/>
            <person name="Zhang Z."/>
            <person name="Ro D.K."/>
            <person name="Shang Y."/>
            <person name="Huang S."/>
            <person name="Yan J."/>
        </authorList>
    </citation>
    <scope>NUCLEOTIDE SEQUENCE [LARGE SCALE GENOMIC DNA]</scope>
    <source>
        <strain evidence="4">Ta-2019</strain>
    </source>
</reference>
<keyword evidence="2" id="KW-0472">Membrane</keyword>
<dbReference type="EMBL" id="JAHRHJ020000004">
    <property type="protein sequence ID" value="KAH9318955.1"/>
    <property type="molecule type" value="Genomic_DNA"/>
</dbReference>
<dbReference type="OMA" id="ACVYLIC"/>
<feature type="non-terminal residue" evidence="4">
    <location>
        <position position="1"/>
    </location>
</feature>
<sequence length="302" mass="34106">RHQDYCVVSLLSVSSLVGCIACVYLICSPRAIYLVDFSCYKPSDKFRVTRDYFMSHSRDSGPFDDNNLEFQRKILEKSGIGEHSYFPGAILASPPRLTMKEARAEAEMVMFGALDELFEKSRVRPKDIGILVRHQDYCVVSLLSVSSLVGGIACVYLICSPRAIYLVDFSCYKPSDKFRVTRDYFMSHSRDSGPFDDNSLEFQRKILEKSGIGEHSYFPGAILASPPRLTMKEARAEAEMVMFGALDELFEKSRVRPKDIGILVVNCSLFNLTPSLSAMIINHCKMRDNIMSFFNESLSLQA</sequence>
<accession>A0AA38GCL1</accession>
<keyword evidence="1" id="KW-0808">Transferase</keyword>
<dbReference type="InterPro" id="IPR016039">
    <property type="entry name" value="Thiolase-like"/>
</dbReference>
<keyword evidence="1" id="KW-0012">Acyltransferase</keyword>
<protein>
    <recommendedName>
        <fullName evidence="3">FAE domain-containing protein</fullName>
    </recommendedName>
</protein>
<feature type="domain" description="FAE" evidence="3">
    <location>
        <begin position="159"/>
        <end position="293"/>
    </location>
</feature>
<evidence type="ECO:0000259" key="3">
    <source>
        <dbReference type="Pfam" id="PF08392"/>
    </source>
</evidence>
<evidence type="ECO:0000313" key="5">
    <source>
        <dbReference type="Proteomes" id="UP000824469"/>
    </source>
</evidence>
<dbReference type="Pfam" id="PF08392">
    <property type="entry name" value="FAE1_CUT1_RppA"/>
    <property type="match status" value="2"/>
</dbReference>
<dbReference type="PANTHER" id="PTHR31561">
    <property type="entry name" value="3-KETOACYL-COA SYNTHASE"/>
    <property type="match status" value="1"/>
</dbReference>
<keyword evidence="5" id="KW-1185">Reference proteome</keyword>
<dbReference type="GO" id="GO:0016020">
    <property type="term" value="C:membrane"/>
    <property type="evidence" value="ECO:0007669"/>
    <property type="project" value="InterPro"/>
</dbReference>
<evidence type="ECO:0000256" key="1">
    <source>
        <dbReference type="ARBA" id="ARBA00023315"/>
    </source>
</evidence>
<keyword evidence="2" id="KW-0812">Transmembrane</keyword>